<evidence type="ECO:0000313" key="3">
    <source>
        <dbReference type="Proteomes" id="UP000027135"/>
    </source>
</evidence>
<feature type="compositionally biased region" description="Low complexity" evidence="1">
    <location>
        <begin position="601"/>
        <end position="611"/>
    </location>
</feature>
<name>A0A067QJF8_ZOONE</name>
<dbReference type="OrthoDB" id="118550at2759"/>
<dbReference type="EMBL" id="KK853419">
    <property type="protein sequence ID" value="KDR07721.1"/>
    <property type="molecule type" value="Genomic_DNA"/>
</dbReference>
<organism evidence="2 3">
    <name type="scientific">Zootermopsis nevadensis</name>
    <name type="common">Dampwood termite</name>
    <dbReference type="NCBI Taxonomy" id="136037"/>
    <lineage>
        <taxon>Eukaryota</taxon>
        <taxon>Metazoa</taxon>
        <taxon>Ecdysozoa</taxon>
        <taxon>Arthropoda</taxon>
        <taxon>Hexapoda</taxon>
        <taxon>Insecta</taxon>
        <taxon>Pterygota</taxon>
        <taxon>Neoptera</taxon>
        <taxon>Polyneoptera</taxon>
        <taxon>Dictyoptera</taxon>
        <taxon>Blattodea</taxon>
        <taxon>Blattoidea</taxon>
        <taxon>Termitoidae</taxon>
        <taxon>Termopsidae</taxon>
        <taxon>Zootermopsis</taxon>
    </lineage>
</organism>
<proteinExistence type="predicted"/>
<protein>
    <submittedName>
        <fullName evidence="2">Uncharacterized protein</fullName>
    </submittedName>
</protein>
<feature type="region of interest" description="Disordered" evidence="1">
    <location>
        <begin position="591"/>
        <end position="611"/>
    </location>
</feature>
<feature type="compositionally biased region" description="Polar residues" evidence="1">
    <location>
        <begin position="450"/>
        <end position="459"/>
    </location>
</feature>
<sequence length="611" mass="69845">MNKETECMFLSFRGASEKKKLEDTQRSLISKTLNEYADRQSFHNQKRVMNIISPNGSSYASAVDTSMANVGKRKPYGYLTLLDISVLGGFSIPERSIVADKEFVPNSFHQRHNESRWTSFVERTPKWILKMGIESLNKERKESTEESFGPRVLQRWTPVLIEPNKLKLTGYLQSNSSREVFHATDIVAARKDFDCVRCHDGTVYKLQGPFVDPKHNIPSPIQQLLRQGLPCKWRMMMENWVKLLADIKKREKEAAKSLVTVTNGFGHYEDTEETDSSDESVVTTPAWPTDKMTRHTKHVENTEYAELNKKHDVNKETAKNSVYRMGSVIPLEKLDGQGIVRTSSRGRVSVPPVRYWLGERLVQQDNQPAFFSPKTGVTEVVVNQRVDSIKYEKKRKKSEPDAVTSTTTKKRRDRNATTRESENTFQTSRKEKITLSHSTYSSWLQKINMRASKTQSTPKGSKEKRNSRPLFSICDSEEDQTDDALLGDMSTNMNSRDFRANNLQSSGSTALPTEINMEDTQLRTDSSGPLLNPDLRKEIQRLIQRQQRSMGRDSNRSLLKPTVGRNDSTLITKKNHGDVVFTVEYNEVEDKASSFEEEELSSSWISTEDKL</sequence>
<evidence type="ECO:0000256" key="1">
    <source>
        <dbReference type="SAM" id="MobiDB-lite"/>
    </source>
</evidence>
<feature type="region of interest" description="Disordered" evidence="1">
    <location>
        <begin position="450"/>
        <end position="479"/>
    </location>
</feature>
<feature type="region of interest" description="Disordered" evidence="1">
    <location>
        <begin position="390"/>
        <end position="432"/>
    </location>
</feature>
<feature type="compositionally biased region" description="Basic and acidic residues" evidence="1">
    <location>
        <begin position="414"/>
        <end position="432"/>
    </location>
</feature>
<dbReference type="InParanoid" id="A0A067QJF8"/>
<keyword evidence="3" id="KW-1185">Reference proteome</keyword>
<dbReference type="AlphaFoldDB" id="A0A067QJF8"/>
<gene>
    <name evidence="2" type="ORF">L798_02637</name>
</gene>
<evidence type="ECO:0000313" key="2">
    <source>
        <dbReference type="EMBL" id="KDR07721.1"/>
    </source>
</evidence>
<reference evidence="2 3" key="1">
    <citation type="journal article" date="2014" name="Nat. Commun.">
        <title>Molecular traces of alternative social organization in a termite genome.</title>
        <authorList>
            <person name="Terrapon N."/>
            <person name="Li C."/>
            <person name="Robertson H.M."/>
            <person name="Ji L."/>
            <person name="Meng X."/>
            <person name="Booth W."/>
            <person name="Chen Z."/>
            <person name="Childers C.P."/>
            <person name="Glastad K.M."/>
            <person name="Gokhale K."/>
            <person name="Gowin J."/>
            <person name="Gronenberg W."/>
            <person name="Hermansen R.A."/>
            <person name="Hu H."/>
            <person name="Hunt B.G."/>
            <person name="Huylmans A.K."/>
            <person name="Khalil S.M."/>
            <person name="Mitchell R.D."/>
            <person name="Munoz-Torres M.C."/>
            <person name="Mustard J.A."/>
            <person name="Pan H."/>
            <person name="Reese J.T."/>
            <person name="Scharf M.E."/>
            <person name="Sun F."/>
            <person name="Vogel H."/>
            <person name="Xiao J."/>
            <person name="Yang W."/>
            <person name="Yang Z."/>
            <person name="Yang Z."/>
            <person name="Zhou J."/>
            <person name="Zhu J."/>
            <person name="Brent C.S."/>
            <person name="Elsik C.G."/>
            <person name="Goodisman M.A."/>
            <person name="Liberles D.A."/>
            <person name="Roe R.M."/>
            <person name="Vargo E.L."/>
            <person name="Vilcinskas A."/>
            <person name="Wang J."/>
            <person name="Bornberg-Bauer E."/>
            <person name="Korb J."/>
            <person name="Zhang G."/>
            <person name="Liebig J."/>
        </authorList>
    </citation>
    <scope>NUCLEOTIDE SEQUENCE [LARGE SCALE GENOMIC DNA]</scope>
    <source>
        <tissue evidence="2">Whole organism</tissue>
    </source>
</reference>
<dbReference type="Proteomes" id="UP000027135">
    <property type="component" value="Unassembled WGS sequence"/>
</dbReference>
<accession>A0A067QJF8</accession>